<feature type="compositionally biased region" description="Polar residues" evidence="6">
    <location>
        <begin position="364"/>
        <end position="373"/>
    </location>
</feature>
<name>A0A0D2NI61_HYPSF</name>
<evidence type="ECO:0000256" key="5">
    <source>
        <dbReference type="PROSITE-ProRule" id="PRU00288"/>
    </source>
</evidence>
<proteinExistence type="predicted"/>
<protein>
    <recommendedName>
        <fullName evidence="7">Arf-GAP domain-containing protein</fullName>
    </recommendedName>
</protein>
<gene>
    <name evidence="8" type="ORF">HYPSUDRAFT_71457</name>
</gene>
<accession>A0A0D2NI61</accession>
<feature type="region of interest" description="Disordered" evidence="6">
    <location>
        <begin position="285"/>
        <end position="336"/>
    </location>
</feature>
<evidence type="ECO:0000256" key="1">
    <source>
        <dbReference type="ARBA" id="ARBA00022468"/>
    </source>
</evidence>
<evidence type="ECO:0000256" key="3">
    <source>
        <dbReference type="ARBA" id="ARBA00022771"/>
    </source>
</evidence>
<keyword evidence="1" id="KW-0343">GTPase activation</keyword>
<evidence type="ECO:0000256" key="2">
    <source>
        <dbReference type="ARBA" id="ARBA00022723"/>
    </source>
</evidence>
<evidence type="ECO:0000313" key="8">
    <source>
        <dbReference type="EMBL" id="KJA16296.1"/>
    </source>
</evidence>
<dbReference type="GO" id="GO:0005096">
    <property type="term" value="F:GTPase activator activity"/>
    <property type="evidence" value="ECO:0007669"/>
    <property type="project" value="UniProtKB-KW"/>
</dbReference>
<keyword evidence="2" id="KW-0479">Metal-binding</keyword>
<dbReference type="SUPFAM" id="SSF57863">
    <property type="entry name" value="ArfGap/RecO-like zinc finger"/>
    <property type="match status" value="1"/>
</dbReference>
<feature type="domain" description="Arf-GAP" evidence="7">
    <location>
        <begin position="10"/>
        <end position="130"/>
    </location>
</feature>
<dbReference type="STRING" id="945553.A0A0D2NI61"/>
<dbReference type="GO" id="GO:0048205">
    <property type="term" value="P:COPI coating of Golgi vesicle"/>
    <property type="evidence" value="ECO:0007669"/>
    <property type="project" value="TreeGrafter"/>
</dbReference>
<dbReference type="PROSITE" id="PS50115">
    <property type="entry name" value="ARFGAP"/>
    <property type="match status" value="1"/>
</dbReference>
<keyword evidence="9" id="KW-1185">Reference proteome</keyword>
<dbReference type="AlphaFoldDB" id="A0A0D2NI61"/>
<evidence type="ECO:0000259" key="7">
    <source>
        <dbReference type="PROSITE" id="PS50115"/>
    </source>
</evidence>
<feature type="compositionally biased region" description="Low complexity" evidence="6">
    <location>
        <begin position="187"/>
        <end position="204"/>
    </location>
</feature>
<organism evidence="8 9">
    <name type="scientific">Hypholoma sublateritium (strain FD-334 SS-4)</name>
    <dbReference type="NCBI Taxonomy" id="945553"/>
    <lineage>
        <taxon>Eukaryota</taxon>
        <taxon>Fungi</taxon>
        <taxon>Dikarya</taxon>
        <taxon>Basidiomycota</taxon>
        <taxon>Agaricomycotina</taxon>
        <taxon>Agaricomycetes</taxon>
        <taxon>Agaricomycetidae</taxon>
        <taxon>Agaricales</taxon>
        <taxon>Agaricineae</taxon>
        <taxon>Strophariaceae</taxon>
        <taxon>Hypholoma</taxon>
    </lineage>
</organism>
<dbReference type="Proteomes" id="UP000054270">
    <property type="component" value="Unassembled WGS sequence"/>
</dbReference>
<dbReference type="InterPro" id="IPR001164">
    <property type="entry name" value="ArfGAP_dom"/>
</dbReference>
<dbReference type="InterPro" id="IPR038508">
    <property type="entry name" value="ArfGAP_dom_sf"/>
</dbReference>
<dbReference type="PANTHER" id="PTHR45686">
    <property type="entry name" value="ADP-RIBOSYLATION FACTOR GTPASE ACTIVATING PROTEIN 3, ISOFORM H-RELATED"/>
    <property type="match status" value="1"/>
</dbReference>
<dbReference type="GO" id="GO:0000139">
    <property type="term" value="C:Golgi membrane"/>
    <property type="evidence" value="ECO:0007669"/>
    <property type="project" value="GOC"/>
</dbReference>
<evidence type="ECO:0000256" key="4">
    <source>
        <dbReference type="ARBA" id="ARBA00022833"/>
    </source>
</evidence>
<dbReference type="InterPro" id="IPR037278">
    <property type="entry name" value="ARFGAP/RecO"/>
</dbReference>
<feature type="compositionally biased region" description="Basic and acidic residues" evidence="6">
    <location>
        <begin position="285"/>
        <end position="310"/>
    </location>
</feature>
<keyword evidence="4" id="KW-0862">Zinc</keyword>
<feature type="region of interest" description="Disordered" evidence="6">
    <location>
        <begin position="364"/>
        <end position="392"/>
    </location>
</feature>
<keyword evidence="3 5" id="KW-0863">Zinc-finger</keyword>
<feature type="compositionally biased region" description="Low complexity" evidence="6">
    <location>
        <begin position="237"/>
        <end position="247"/>
    </location>
</feature>
<dbReference type="SMART" id="SM00105">
    <property type="entry name" value="ArfGap"/>
    <property type="match status" value="1"/>
</dbReference>
<dbReference type="PANTHER" id="PTHR45686:SF4">
    <property type="entry name" value="ADP-RIBOSYLATION FACTOR GTPASE ACTIVATING PROTEIN 3, ISOFORM H"/>
    <property type="match status" value="1"/>
</dbReference>
<reference evidence="9" key="1">
    <citation type="submission" date="2014-04" db="EMBL/GenBank/DDBJ databases">
        <title>Evolutionary Origins and Diversification of the Mycorrhizal Mutualists.</title>
        <authorList>
            <consortium name="DOE Joint Genome Institute"/>
            <consortium name="Mycorrhizal Genomics Consortium"/>
            <person name="Kohler A."/>
            <person name="Kuo A."/>
            <person name="Nagy L.G."/>
            <person name="Floudas D."/>
            <person name="Copeland A."/>
            <person name="Barry K.W."/>
            <person name="Cichocki N."/>
            <person name="Veneault-Fourrey C."/>
            <person name="LaButti K."/>
            <person name="Lindquist E.A."/>
            <person name="Lipzen A."/>
            <person name="Lundell T."/>
            <person name="Morin E."/>
            <person name="Murat C."/>
            <person name="Riley R."/>
            <person name="Ohm R."/>
            <person name="Sun H."/>
            <person name="Tunlid A."/>
            <person name="Henrissat B."/>
            <person name="Grigoriev I.V."/>
            <person name="Hibbett D.S."/>
            <person name="Martin F."/>
        </authorList>
    </citation>
    <scope>NUCLEOTIDE SEQUENCE [LARGE SCALE GENOMIC DNA]</scope>
    <source>
        <strain evidence="9">FD-334 SS-4</strain>
    </source>
</reference>
<feature type="compositionally biased region" description="Polar residues" evidence="6">
    <location>
        <begin position="158"/>
        <end position="176"/>
    </location>
</feature>
<dbReference type="PRINTS" id="PR00405">
    <property type="entry name" value="REVINTRACTNG"/>
</dbReference>
<dbReference type="Pfam" id="PF01412">
    <property type="entry name" value="ArfGap"/>
    <property type="match status" value="1"/>
</dbReference>
<feature type="region of interest" description="Disordered" evidence="6">
    <location>
        <begin position="421"/>
        <end position="450"/>
    </location>
</feature>
<dbReference type="CDD" id="cd08831">
    <property type="entry name" value="ArfGap_ArfGap2_3_like"/>
    <property type="match status" value="1"/>
</dbReference>
<feature type="region of interest" description="Disordered" evidence="6">
    <location>
        <begin position="152"/>
        <end position="260"/>
    </location>
</feature>
<dbReference type="GO" id="GO:0008270">
    <property type="term" value="F:zinc ion binding"/>
    <property type="evidence" value="ECO:0007669"/>
    <property type="project" value="UniProtKB-KW"/>
</dbReference>
<dbReference type="OrthoDB" id="983479at2759"/>
<evidence type="ECO:0000313" key="9">
    <source>
        <dbReference type="Proteomes" id="UP000054270"/>
    </source>
</evidence>
<feature type="compositionally biased region" description="Low complexity" evidence="6">
    <location>
        <begin position="312"/>
        <end position="328"/>
    </location>
</feature>
<dbReference type="Gene3D" id="1.10.220.150">
    <property type="entry name" value="Arf GTPase activating protein"/>
    <property type="match status" value="1"/>
</dbReference>
<dbReference type="EMBL" id="KN817624">
    <property type="protein sequence ID" value="KJA16296.1"/>
    <property type="molecule type" value="Genomic_DNA"/>
</dbReference>
<dbReference type="OMA" id="PANQVCF"/>
<dbReference type="FunFam" id="1.10.220.150:FF:000004">
    <property type="entry name" value="Putative ADP-ribosylation factor GTPase-activating protein 2"/>
    <property type="match status" value="1"/>
</dbReference>
<sequence length="497" mass="52590">MAEPTKQETEQVFKVLKAQKANKSCFDCNARNPTWSSVTFAVYICLECSSVHRNMGVHITFVRSTNLDSWQLNQLRMMKVGGNQSAHDFFTKHGGSAVLGDSDTKKKYSGRVAELYKEELARRVKEDAARFPNGIAVDGMEPIVVTEAKEETDDDFFNSWSKPTTPKTSNPGTPRISTPPIIGRALSSASTISSTTSTGSVGTAPPAPVAAPAPRTITHSNAARPARLGAGTSRLNSASSGASGTTALPKKSKLGLGAAKTKPVDFAAAERKALEEAERLKQLGYDREREEAEEKARKEAEALARSREIGSRATAAATGTTPANGTRNKFAGAAPEPQKSAAFPRLGFGAIPGAGAAAAVAAASVTSSRSTPVNDDAPTTAREKFGNQKGISSDMYFGRNAYDSENQREAQTRLQSFQGATSISSNQYFGREDEDPSLDRDADGGLLGDGSLAGLESAAKDAISRVLANPDVQNVGESIRSGALKLSDYLASMSVER</sequence>
<evidence type="ECO:0000256" key="6">
    <source>
        <dbReference type="SAM" id="MobiDB-lite"/>
    </source>
</evidence>